<proteinExistence type="predicted"/>
<dbReference type="EMBL" id="CP003410">
    <property type="protein sequence ID" value="AGM07438.1"/>
    <property type="molecule type" value="Genomic_DNA"/>
</dbReference>
<dbReference type="HOGENOM" id="CLU_2802972_0_0_11"/>
<dbReference type="AlphaFoldDB" id="R4TAC2"/>
<dbReference type="Proteomes" id="UP000013968">
    <property type="component" value="Chromosome"/>
</dbReference>
<feature type="region of interest" description="Disordered" evidence="1">
    <location>
        <begin position="1"/>
        <end position="21"/>
    </location>
</feature>
<evidence type="ECO:0000256" key="1">
    <source>
        <dbReference type="SAM" id="MobiDB-lite"/>
    </source>
</evidence>
<reference evidence="2 3" key="1">
    <citation type="journal article" date="2013" name="BMC Genomics">
        <title>ContigScape: a Cytoscape plugin facilitating microbial genome gap closing.</title>
        <authorList>
            <person name="Tang B."/>
            <person name="Wang Q."/>
            <person name="Yang M."/>
            <person name="Xie F."/>
            <person name="Zhu Y."/>
            <person name="Zhuo Y."/>
            <person name="Wang S."/>
            <person name="Gao H."/>
            <person name="Ding X."/>
            <person name="Zhang L."/>
            <person name="Zhao G."/>
            <person name="Zheng H."/>
        </authorList>
    </citation>
    <scope>NUCLEOTIDE SEQUENCE [LARGE SCALE GENOMIC DNA]</scope>
    <source>
        <strain evidence="2 3">HCCB10007</strain>
    </source>
</reference>
<dbReference type="PATRIC" id="fig|1156913.3.peg.4936"/>
<organism evidence="2 3">
    <name type="scientific">Amycolatopsis keratiniphila</name>
    <dbReference type="NCBI Taxonomy" id="129921"/>
    <lineage>
        <taxon>Bacteria</taxon>
        <taxon>Bacillati</taxon>
        <taxon>Actinomycetota</taxon>
        <taxon>Actinomycetes</taxon>
        <taxon>Pseudonocardiales</taxon>
        <taxon>Pseudonocardiaceae</taxon>
        <taxon>Amycolatopsis</taxon>
        <taxon>Amycolatopsis japonica group</taxon>
    </lineage>
</organism>
<keyword evidence="3" id="KW-1185">Reference proteome</keyword>
<evidence type="ECO:0000313" key="2">
    <source>
        <dbReference type="EMBL" id="AGM07438.1"/>
    </source>
</evidence>
<accession>R4TAC2</accession>
<gene>
    <name evidence="2" type="ORF">AORI_4854</name>
</gene>
<name>R4TAC2_9PSEU</name>
<evidence type="ECO:0000313" key="3">
    <source>
        <dbReference type="Proteomes" id="UP000013968"/>
    </source>
</evidence>
<sequence>MTHRRTSCSAGAGRTSPGSAIFQRDSQEITYLPQRAQYFRVKTRKTRERMLKSGAGNKYVDTGGTSL</sequence>
<dbReference type="KEGG" id="aoi:AORI_4854"/>
<protein>
    <submittedName>
        <fullName evidence="2">Uncharacterized protein</fullName>
    </submittedName>
</protein>